<evidence type="ECO:0000259" key="2">
    <source>
        <dbReference type="Pfam" id="PF02719"/>
    </source>
</evidence>
<evidence type="ECO:0000313" key="3">
    <source>
        <dbReference type="EMBL" id="RAW12241.1"/>
    </source>
</evidence>
<dbReference type="InterPro" id="IPR003869">
    <property type="entry name" value="Polysac_CapD-like"/>
</dbReference>
<feature type="domain" description="Polysaccharide biosynthesis protein CapD-like" evidence="2">
    <location>
        <begin position="7"/>
        <end position="278"/>
    </location>
</feature>
<dbReference type="Proteomes" id="UP000250642">
    <property type="component" value="Unassembled WGS sequence"/>
</dbReference>
<dbReference type="CDD" id="cd05237">
    <property type="entry name" value="UDP_invert_4-6DH_SDR_e"/>
    <property type="match status" value="1"/>
</dbReference>
<dbReference type="AlphaFoldDB" id="A0A329QK13"/>
<gene>
    <name evidence="3" type="ORF">DC345_23295</name>
</gene>
<protein>
    <submittedName>
        <fullName evidence="3">UDP-N-acetylglucosamine 4,6-dehydratase</fullName>
    </submittedName>
</protein>
<organism evidence="3 4">
    <name type="scientific">Paenibacillus taichungensis</name>
    <dbReference type="NCBI Taxonomy" id="484184"/>
    <lineage>
        <taxon>Bacteria</taxon>
        <taxon>Bacillati</taxon>
        <taxon>Bacillota</taxon>
        <taxon>Bacilli</taxon>
        <taxon>Bacillales</taxon>
        <taxon>Paenibacillaceae</taxon>
        <taxon>Paenibacillus</taxon>
    </lineage>
</organism>
<dbReference type="InterPro" id="IPR051203">
    <property type="entry name" value="Polysaccharide_Synthase-Rel"/>
</dbReference>
<dbReference type="EMBL" id="QEVW01000015">
    <property type="protein sequence ID" value="RAW12241.1"/>
    <property type="molecule type" value="Genomic_DNA"/>
</dbReference>
<accession>A0A329QK13</accession>
<evidence type="ECO:0000256" key="1">
    <source>
        <dbReference type="ARBA" id="ARBA00007430"/>
    </source>
</evidence>
<dbReference type="PANTHER" id="PTHR43318">
    <property type="entry name" value="UDP-N-ACETYLGLUCOSAMINE 4,6-DEHYDRATASE"/>
    <property type="match status" value="1"/>
</dbReference>
<dbReference type="PANTHER" id="PTHR43318:SF2">
    <property type="entry name" value="UDP-N-ACETYLGLUCOSAMINE 4,6-DEHYDRATASE (INVERTING)"/>
    <property type="match status" value="1"/>
</dbReference>
<dbReference type="Gene3D" id="3.40.50.720">
    <property type="entry name" value="NAD(P)-binding Rossmann-like Domain"/>
    <property type="match status" value="1"/>
</dbReference>
<dbReference type="Pfam" id="PF02719">
    <property type="entry name" value="Polysacc_synt_2"/>
    <property type="match status" value="1"/>
</dbReference>
<reference evidence="3 4" key="1">
    <citation type="submission" date="2018-04" db="EMBL/GenBank/DDBJ databases">
        <title>Paenibacillus taichungensis Genome sequencing and assembly.</title>
        <authorList>
            <person name="Xu J."/>
            <person name="Rensing C."/>
            <person name="Mazhar H.S."/>
        </authorList>
    </citation>
    <scope>NUCLEOTIDE SEQUENCE [LARGE SCALE GENOMIC DNA]</scope>
    <source>
        <strain evidence="3 4">NC1</strain>
    </source>
</reference>
<proteinExistence type="inferred from homology"/>
<sequence>MFNKTFLITGGTGSWGEELVKRLLVQEPKEIRIFSRNESLQAQMRQTVSDPRVKFVLGDIRDRWELAGACKGVDYVFHLAALKHVPVCEDQPDCAVKTNIVGTQNVIDAAIENGVRKVIYISTDKAANPSSMYGMTKAIGEKLILLADSRSATSFACVRSGNVLGSTGSVVPLFKRQLALGQPLSITDSRMTRFFLPLGDAVEILLSAMEQCEGGEIIVPRMPSCKITDIAQVLAEDAGQKDVPIHFIGARPGERLYETLISNWENVWEVEEEKSYFVVTASSAPKLVDKEGCETFALPGRGYHSEDVIMTKAEVRDMLWRGGFLCSSGGSYLQEAAPPVM</sequence>
<comment type="caution">
    <text evidence="3">The sequence shown here is derived from an EMBL/GenBank/DDBJ whole genome shotgun (WGS) entry which is preliminary data.</text>
</comment>
<comment type="similarity">
    <text evidence="1">Belongs to the polysaccharide synthase family.</text>
</comment>
<evidence type="ECO:0000313" key="4">
    <source>
        <dbReference type="Proteomes" id="UP000250642"/>
    </source>
</evidence>
<name>A0A329QK13_9BACL</name>
<dbReference type="SUPFAM" id="SSF51735">
    <property type="entry name" value="NAD(P)-binding Rossmann-fold domains"/>
    <property type="match status" value="1"/>
</dbReference>
<dbReference type="RefSeq" id="WP_113055193.1">
    <property type="nucleotide sequence ID" value="NZ_QEVW01000015.1"/>
</dbReference>
<dbReference type="InterPro" id="IPR036291">
    <property type="entry name" value="NAD(P)-bd_dom_sf"/>
</dbReference>